<gene>
    <name evidence="1" type="ORF">ACFFX0_26010</name>
</gene>
<dbReference type="Proteomes" id="UP001589575">
    <property type="component" value="Unassembled WGS sequence"/>
</dbReference>
<comment type="caution">
    <text evidence="1">The sequence shown here is derived from an EMBL/GenBank/DDBJ whole genome shotgun (WGS) entry which is preliminary data.</text>
</comment>
<proteinExistence type="predicted"/>
<protein>
    <submittedName>
        <fullName evidence="1">Uncharacterized protein</fullName>
    </submittedName>
</protein>
<dbReference type="EMBL" id="JBHMFI010000002">
    <property type="protein sequence ID" value="MFB9074459.1"/>
    <property type="molecule type" value="Genomic_DNA"/>
</dbReference>
<sequence>METWRGSSVWSDVTYDLRSWSCPRFAHNLPTIAPISTNLTASQTAESGGSPRQCRVWGGFESHWGHCPDIRPAPARLFAPNDCYAVSGGKGPPSVVRLLFRFGR</sequence>
<accession>A0ABV5G693</accession>
<evidence type="ECO:0000313" key="2">
    <source>
        <dbReference type="Proteomes" id="UP001589575"/>
    </source>
</evidence>
<name>A0ABV5G693_9MICC</name>
<keyword evidence="2" id="KW-1185">Reference proteome</keyword>
<organism evidence="1 2">
    <name type="scientific">Citricoccus parietis</name>
    <dbReference type="NCBI Taxonomy" id="592307"/>
    <lineage>
        <taxon>Bacteria</taxon>
        <taxon>Bacillati</taxon>
        <taxon>Actinomycetota</taxon>
        <taxon>Actinomycetes</taxon>
        <taxon>Micrococcales</taxon>
        <taxon>Micrococcaceae</taxon>
        <taxon>Citricoccus</taxon>
    </lineage>
</organism>
<reference evidence="1 2" key="1">
    <citation type="submission" date="2024-09" db="EMBL/GenBank/DDBJ databases">
        <authorList>
            <person name="Sun Q."/>
            <person name="Mori K."/>
        </authorList>
    </citation>
    <scope>NUCLEOTIDE SEQUENCE [LARGE SCALE GENOMIC DNA]</scope>
    <source>
        <strain evidence="1 2">CCM 7609</strain>
    </source>
</reference>
<evidence type="ECO:0000313" key="1">
    <source>
        <dbReference type="EMBL" id="MFB9074459.1"/>
    </source>
</evidence>